<accession>A0A5F1Y9K5</accession>
<evidence type="ECO:0000313" key="2">
    <source>
        <dbReference type="EMBL" id="TGK31796.1"/>
    </source>
</evidence>
<dbReference type="Gene3D" id="3.10.100.10">
    <property type="entry name" value="Mannose-Binding Protein A, subunit A"/>
    <property type="match status" value="1"/>
</dbReference>
<name>A0A5F1Y9K5_9LEPT</name>
<dbReference type="Pfam" id="PF07588">
    <property type="entry name" value="DUF1554"/>
    <property type="match status" value="1"/>
</dbReference>
<dbReference type="InterPro" id="IPR016187">
    <property type="entry name" value="CTDL_fold"/>
</dbReference>
<gene>
    <name evidence="2" type="ORF">EHQ17_13555</name>
</gene>
<comment type="caution">
    <text evidence="2">The sequence shown here is derived from an EMBL/GenBank/DDBJ whole genome shotgun (WGS) entry which is preliminary data.</text>
</comment>
<dbReference type="PROSITE" id="PS51257">
    <property type="entry name" value="PROKAR_LIPOPROTEIN"/>
    <property type="match status" value="1"/>
</dbReference>
<reference evidence="2" key="1">
    <citation type="journal article" date="2019" name="PLoS Negl. Trop. Dis.">
        <title>Revisiting the worldwide diversity of Leptospira species in the environment.</title>
        <authorList>
            <person name="Vincent A.T."/>
            <person name="Schiettekatte O."/>
            <person name="Bourhy P."/>
            <person name="Veyrier F.J."/>
            <person name="Picardeau M."/>
        </authorList>
    </citation>
    <scope>NUCLEOTIDE SEQUENCE [LARGE SCALE GENOMIC DNA]</scope>
    <source>
        <strain evidence="2">201800299</strain>
    </source>
</reference>
<evidence type="ECO:0000259" key="1">
    <source>
        <dbReference type="Pfam" id="PF07588"/>
    </source>
</evidence>
<dbReference type="SUPFAM" id="SSF56436">
    <property type="entry name" value="C-type lectin-like"/>
    <property type="match status" value="1"/>
</dbReference>
<dbReference type="Proteomes" id="UP000298277">
    <property type="component" value="Unassembled WGS sequence"/>
</dbReference>
<organism evidence="2 3">
    <name type="scientific">Leptospira gomenensis</name>
    <dbReference type="NCBI Taxonomy" id="2484974"/>
    <lineage>
        <taxon>Bacteria</taxon>
        <taxon>Pseudomonadati</taxon>
        <taxon>Spirochaetota</taxon>
        <taxon>Spirochaetia</taxon>
        <taxon>Leptospirales</taxon>
        <taxon>Leptospiraceae</taxon>
        <taxon>Leptospira</taxon>
    </lineage>
</organism>
<sequence length="238" mass="25806">MKIPETFSVFRSMKKITIYTLSLLLFVFALSCSDRKDSNESDLFTLLLLNPSGSLFSPGYKVVFVTEDAHDGNFGGISGADAFCNVQKPANAPIGSTFKALLVSEHGGPGNTRLASRNTDADFNGLGDGQVDWVLAADTEYRRMDGTTVVFKSNSKRLFDFNPFNEFQNSFTNVNGLEIWTGLNPDWSVTNSCADWISNNGAGGDTGEIGFPDGKDISSIHVGGKNCDETARLLCVQQ</sequence>
<dbReference type="InterPro" id="IPR011448">
    <property type="entry name" value="DUF1554"/>
</dbReference>
<protein>
    <submittedName>
        <fullName evidence="2">DUF1554 domain-containing protein</fullName>
    </submittedName>
</protein>
<keyword evidence="3" id="KW-1185">Reference proteome</keyword>
<dbReference type="OrthoDB" id="345734at2"/>
<dbReference type="AlphaFoldDB" id="A0A5F1Y9K5"/>
<feature type="domain" description="DUF1554" evidence="1">
    <location>
        <begin position="69"/>
        <end position="208"/>
    </location>
</feature>
<proteinExistence type="predicted"/>
<dbReference type="EMBL" id="RQFA01000061">
    <property type="protein sequence ID" value="TGK31796.1"/>
    <property type="molecule type" value="Genomic_DNA"/>
</dbReference>
<dbReference type="InterPro" id="IPR016186">
    <property type="entry name" value="C-type_lectin-like/link_sf"/>
</dbReference>
<evidence type="ECO:0000313" key="3">
    <source>
        <dbReference type="Proteomes" id="UP000298277"/>
    </source>
</evidence>